<evidence type="ECO:0000256" key="2">
    <source>
        <dbReference type="ARBA" id="ARBA00022737"/>
    </source>
</evidence>
<evidence type="ECO:0000313" key="6">
    <source>
        <dbReference type="Proteomes" id="UP000662373"/>
    </source>
</evidence>
<dbReference type="InterPro" id="IPR013098">
    <property type="entry name" value="Ig_I-set"/>
</dbReference>
<dbReference type="InterPro" id="IPR026444">
    <property type="entry name" value="Secre_tail"/>
</dbReference>
<dbReference type="SUPFAM" id="SSF48726">
    <property type="entry name" value="Immunoglobulin"/>
    <property type="match status" value="2"/>
</dbReference>
<dbReference type="InterPro" id="IPR003410">
    <property type="entry name" value="HYR_dom"/>
</dbReference>
<dbReference type="InterPro" id="IPR013320">
    <property type="entry name" value="ConA-like_dom_sf"/>
</dbReference>
<dbReference type="Pfam" id="PF02494">
    <property type="entry name" value="HYR"/>
    <property type="match status" value="1"/>
</dbReference>
<dbReference type="SUPFAM" id="SSF49899">
    <property type="entry name" value="Concanavalin A-like lectins/glucanases"/>
    <property type="match status" value="1"/>
</dbReference>
<dbReference type="InterPro" id="IPR036179">
    <property type="entry name" value="Ig-like_dom_sf"/>
</dbReference>
<dbReference type="EMBL" id="JAEHJZ010000003">
    <property type="protein sequence ID" value="MBJ7879313.1"/>
    <property type="molecule type" value="Genomic_DNA"/>
</dbReference>
<organism evidence="5 6">
    <name type="scientific">Gelidibacter salicanalis</name>
    <dbReference type="NCBI Taxonomy" id="291193"/>
    <lineage>
        <taxon>Bacteria</taxon>
        <taxon>Pseudomonadati</taxon>
        <taxon>Bacteroidota</taxon>
        <taxon>Flavobacteriia</taxon>
        <taxon>Flavobacteriales</taxon>
        <taxon>Flavobacteriaceae</taxon>
        <taxon>Gelidibacter</taxon>
    </lineage>
</organism>
<dbReference type="GO" id="GO:0005975">
    <property type="term" value="P:carbohydrate metabolic process"/>
    <property type="evidence" value="ECO:0007669"/>
    <property type="project" value="UniProtKB-ARBA"/>
</dbReference>
<evidence type="ECO:0000313" key="5">
    <source>
        <dbReference type="EMBL" id="MBJ7879313.1"/>
    </source>
</evidence>
<dbReference type="InterPro" id="IPR013783">
    <property type="entry name" value="Ig-like_fold"/>
</dbReference>
<keyword evidence="2" id="KW-0677">Repeat</keyword>
<proteinExistence type="predicted"/>
<protein>
    <submittedName>
        <fullName evidence="5">T9SS type A sorting domain-containing protein</fullName>
    </submittedName>
</protein>
<dbReference type="RefSeq" id="WP_199596762.1">
    <property type="nucleotide sequence ID" value="NZ_JAEHJZ010000003.1"/>
</dbReference>
<dbReference type="SMART" id="SM00560">
    <property type="entry name" value="LamGL"/>
    <property type="match status" value="1"/>
</dbReference>
<name>A0A934NH67_9FLAO</name>
<keyword evidence="1" id="KW-0732">Signal</keyword>
<feature type="domain" description="HYR" evidence="4">
    <location>
        <begin position="82"/>
        <end position="166"/>
    </location>
</feature>
<dbReference type="Gene3D" id="2.60.120.200">
    <property type="match status" value="1"/>
</dbReference>
<dbReference type="NCBIfam" id="TIGR04183">
    <property type="entry name" value="Por_Secre_tail"/>
    <property type="match status" value="1"/>
</dbReference>
<dbReference type="InterPro" id="IPR006558">
    <property type="entry name" value="LamG-like"/>
</dbReference>
<evidence type="ECO:0000259" key="4">
    <source>
        <dbReference type="PROSITE" id="PS50825"/>
    </source>
</evidence>
<dbReference type="Pfam" id="PF13385">
    <property type="entry name" value="Laminin_G_3"/>
    <property type="match status" value="1"/>
</dbReference>
<dbReference type="Gene3D" id="2.60.120.260">
    <property type="entry name" value="Galactose-binding domain-like"/>
    <property type="match status" value="1"/>
</dbReference>
<evidence type="ECO:0000256" key="3">
    <source>
        <dbReference type="ARBA" id="ARBA00023157"/>
    </source>
</evidence>
<sequence>MKRYYSQIFRFTLLFLVTQVSLGNSNLYNLNSIISSVPISYNLNFEYHGHFEALNLSGFTASKRVFNERLVNGPREGKLDGIEIELREVITCPIDLSVSVDPGFCGAIVDFPLPTTDISGGAMVLTTALGKGDLFPVGTTEVIYEEREASAVPTGKTCIFQVTVVDNIPPQVTTQIVTVNLDATGNATIAKDAVNNGSSDACGGLTFDTNITAFTCSNVGANTVVLTVTDANGQSANSNATVNVQPYTTSATVTYSIAENKTTVCDFDTLNFTAQPNNPGADSASYEWFVNDGVSLGSGLTFSYNSWTAPNDVVKLVMTFGSGSCAPKKEYSSTISVNPVKSVNFNIITPSNICIGENATFTIGSPQNFGTATYEWRLNGGAVISNTATLTTNALTVAGANTIELKVTSTANCVNPTTVIKSVNVTTVNPKPTLTVTNGVVCASNQTSINLNTLVTSDAGATVTFHDTAANADNGSSAIANVVSPSADKTYYVRSRFNTGCYVTSQLNVAVNPLPTIAVGSNPSICNGDTFDLSTIFTGPNLTYYTSLANAKNKTATISKDVSPTTTTSYYVRAEDSGTGCYNTNSVTVTVNPLPSLTINNGAVCASGQTSVDLNTLVTTNGTTTFYSSEANATDATSAMAPSVSPTTQMSYWVRTQLGTGCFKVGEIVISVNALPTLTVADGSVCASSQTSINLNSLVTNTNGNTVTFHSTQSNADDGTSAINASVSPASETRYYVRSKLTNGCYSTASILISVDSLPTFDVMPTEICNGDSIDLSTTVSNNTGNGLTFFSSLANANSGTNAIAATVNPTNSSTYYIRSANTAGCYTVNPVVITVSDTVSIALDSGNKNPNICAGSTIPAMTFKITNGGTAAGATVTASPGTGITLSGSYNAATKIYTVTGTTTSAATIGTYNFTVTPTGCGAGSAAVQAGTIRIFNGVPAIPTNLDILSSSFIICPTSTETYEVTADPNVQTYNWTFPSGFSITSGADSHKVTVNVASNASAGIVSVTAINSCGPSDAAFQAIKIGSVAANAGPDQYICAINRDSNTRIRLAGSVTVADVKNYGQDKKGEWWWSDNGAGGEFIKFSSGNSGDWLDAWYKLPPNLAFTEITITIQTIKPSGTNNCGQGAKDDMKIYVRDTPTASVASNGAICTGSTGSVIFSGTPNTTITFKVGTNPNQTIALGAGNGTTATANFTTAALTMTTDVIIQSVAYINNSPCINTFTTKPTATIVVNPLNTVTPGLAITVCQSTSPTPIPLSGASVGTGAQGEWIIISGGGSLSSSGMTSTPAAVTYTPAVNYKGDVVLRLSTNAPGKCPSVNANRTIIINEAPTVVAGTQGNICQSDIPTAVTLNGASVGGGNGNATAAWSITNGGGSLSSTAQTNTPSTVTYTPQANYTGQVTLTLTTNAPGACATISDTRVFNIDELPTLVTGTYGPVCQSASPTAITLSGASVGGPSGATAQWSIVSGGGSLSPASGFSANPENVTYLPATNYNGEVVLKLTSSSNGTCIPVEKTTNILVNKAATIDAGPATAIICEGENVTLNGSFGGSATSGTWTSSSNNNGGFGNTTAASTTYTPSANDVQNGTVTLTFSSNDPDGTGPCLDVSDAIVVTINEAVNLVVTGDTDICSDESSTIVADLSNGSATSGTWTSSSNNNGGFANASATSTTYTPSTSDINNGTVTLTFTTNDPDAAGPCGAVSETIIIAISKKPFINENTENLGVCATQPAALSVVASGDDLTYQWYKGNPGSGVAVLNSPPQIAGATSNTLNFTNTSTAHAGNYYVIVSGNSTCDPVTSEVAVLIVNKDIDITTQPIEVTDCVGNTVTFTVEATGSIGSHQWKKDGANFSGGTPTFTTAGTLNTFTLEIQNIAAGDAGDYALQILSDGGTCSEANTTIASLTVTQIPTATISYTSPLCSNDTTLKSVTLTGTHAYTIGTFAAVATSGGPNLDLKTNGDIDPSNSDPGTYTVTYTIPASGGCPADDSATTVVTINPLPVITAFSYTDSGYCESDVATYTPTITVSNGFGGTYSASSGLSIDSTTGKFSPNGVAPDTYTITYTAINPDGCSTVVNESFEIIIEAKPDANFTYSESVFCNNGTDPIAIISGDSGGTFTSTPDGVVFTNAATGEIDVSASVAGTYDLLYTFTAVAGGCGEVQESFKITINALPVITTFDTSVAQYCETDTTDYTRTIVVDNDLSGSLAVTPNSNLDVSLMNNVITISPNSSDVGVYQVTYTANIPAGCATTVVSETFNVTIGALPVAVFNYEMSEYCKTGVNPILSYASGGVAGTYTYTSSPANLALGLNATTGAIDLATSAAGTYTITNTIPASGGCIDVVHTETVTIYEASNGGVINIQGTTDRTKLVCYDSNSNPPLILSGYTGTIVKWQYSTNSGAVWIDIANTTDSQGYDNVNATRIYRAIIKSGNCSETPSSIAVISVIPNDIKPNPVSVSEETICLGETVTFNATSGYATGSLIEEGGAFENSNPKGWKADGCDNCLNAGSSSTKTDGFRLSASNGGTYSGINYLATGKFAITSGNVSGYSNERSVLETPIFNLLGLNTAKLRFNHAYNLLAGATAKVEISMNGGINYTTVLATFTGPSTLSPYNAFPNMEIDLSPYIGQTNLRLRFNYSSSNASSWAIDNIRIPDRPINENIVWTNEAGVEVSNQASYVQTPKFPGVHTYTVTSYLNGCNYAITDQNSVDISVNVNYAYAGQNFTPASGKCGESTVALNAYDNTLTAADNIANGAYVNTDSTLNFAKPGTGVGGIWSVSPNTAICGITPIFSKNDDPRATFTGPAGTYILTWTVDKCSSNITVVLEDCNKVDFDGTDDYITFGDAFNRGANFSFEAWVKPNSIVGNQTILSKRNVNNNATGYDLSLNGAALSFNCNGSESITSPYLLTTSRWYHVAVAFGGGNYELYIDGILVKTTTGVAPITNNSKFLLGAMDQAGSPPNKPMNYFNGWIDEVRLWNKKITQVQLRQMMNQKIKIDGTAVAGEVIPFPISGLNWTDLDGYYRMNFDCAGLISLAGTVAGRLRNMTTNQPNTAPLPYTSRVSGQTWDADNTWTNFDVWDTPNSVGIDNSTRIDWNIVSTDHDIISNTRDLTLLGLLVNSNKLTIKGAGSDNETNDGNGLRVTHYLKLDGTIDLVGESQLVQDEGGLLDAASTGKLKRDQQGTGNLFNYNYWGSPVVAQGSSAGNYTLSGVLRDGTNSSAPVPITWISGHNGAPGPPINLSTRWLTTYTNKKSNTYASWERINENTAINIGLGYTMKGSGASTATQNYVFVGKPNNGTITNPISPGNDALVGNPYPSAIDAKAFIMDNASSLIDGSIQFWDHFGVNNTHILREYQGGYATYNLSGGLTAVTPLITSDGVVIEGGAGSKQPGQFIPVGQGFFVTANTTTGGTLIFKNSQRVFNREGSGSSLFLRGADGNTSAANYRTNNPQKDSIKRIRLEFKSPEGTVRPLLLGFVPNYLATDGVDYGYDAVNRDAISSDLSWSINESKYIIQGVGDFEETKKFPFAMQLSKDGAIEIKLTELENFSEAIDVYIYDSVLGTYHQINTTSFAISLDAGNYDKRFFLVFKDDKTLSIIDEDFKNVVVKFLQNTDEIFIQTPSGINVKQVYLVNIIGQTVQAWNATNITLSNEMKIPVKNLPEGSYVIKIQTDTGTYNKKIVLKY</sequence>
<accession>A0A934NH67</accession>
<dbReference type="Proteomes" id="UP000662373">
    <property type="component" value="Unassembled WGS sequence"/>
</dbReference>
<dbReference type="Pfam" id="PF19408">
    <property type="entry name" value="PKD_6"/>
    <property type="match status" value="1"/>
</dbReference>
<keyword evidence="6" id="KW-1185">Reference proteome</keyword>
<dbReference type="PROSITE" id="PS50825">
    <property type="entry name" value="HYR"/>
    <property type="match status" value="1"/>
</dbReference>
<evidence type="ECO:0000256" key="1">
    <source>
        <dbReference type="ARBA" id="ARBA00022729"/>
    </source>
</evidence>
<comment type="caution">
    <text evidence="5">The sequence shown here is derived from an EMBL/GenBank/DDBJ whole genome shotgun (WGS) entry which is preliminary data.</text>
</comment>
<dbReference type="Gene3D" id="2.60.40.10">
    <property type="entry name" value="Immunoglobulins"/>
    <property type="match status" value="3"/>
</dbReference>
<gene>
    <name evidence="5" type="ORF">JEM65_01405</name>
</gene>
<dbReference type="GO" id="GO:0004553">
    <property type="term" value="F:hydrolase activity, hydrolyzing O-glycosyl compounds"/>
    <property type="evidence" value="ECO:0007669"/>
    <property type="project" value="UniProtKB-ARBA"/>
</dbReference>
<keyword evidence="3" id="KW-1015">Disulfide bond</keyword>
<dbReference type="Pfam" id="PF07679">
    <property type="entry name" value="I-set"/>
    <property type="match status" value="1"/>
</dbReference>
<reference evidence="5 6" key="1">
    <citation type="submission" date="2020-09" db="EMBL/GenBank/DDBJ databases">
        <title>Draft genome of Gelidibacter salicanalis PAMC21136.</title>
        <authorList>
            <person name="Park H."/>
        </authorList>
    </citation>
    <scope>NUCLEOTIDE SEQUENCE [LARGE SCALE GENOMIC DNA]</scope>
    <source>
        <strain evidence="5 6">PAMC21136</strain>
    </source>
</reference>
<dbReference type="InterPro" id="IPR045829">
    <property type="entry name" value="PKD_6"/>
</dbReference>